<feature type="domain" description="ABC transporter" evidence="10">
    <location>
        <begin position="17"/>
        <end position="253"/>
    </location>
</feature>
<keyword evidence="3" id="KW-1003">Cell membrane</keyword>
<dbReference type="GO" id="GO:0005524">
    <property type="term" value="F:ATP binding"/>
    <property type="evidence" value="ECO:0007669"/>
    <property type="project" value="UniProtKB-KW"/>
</dbReference>
<evidence type="ECO:0000256" key="5">
    <source>
        <dbReference type="ARBA" id="ARBA00022737"/>
    </source>
</evidence>
<reference evidence="11 12" key="1">
    <citation type="submission" date="2024-09" db="EMBL/GenBank/DDBJ databases">
        <title>Description of Labrys sedimenti sp. nov., isolated from a diclofenac-degrading enrichment culture, and genome-based reclassification of Labrys portucalensis as a later heterotypic synonym of Labrys neptuniae.</title>
        <authorList>
            <person name="Tancsics A."/>
            <person name="Csepanyi A."/>
        </authorList>
    </citation>
    <scope>NUCLEOTIDE SEQUENCE [LARGE SCALE GENOMIC DNA]</scope>
    <source>
        <strain evidence="11 12">LMG 23412</strain>
    </source>
</reference>
<dbReference type="Proteomes" id="UP001595190">
    <property type="component" value="Unassembled WGS sequence"/>
</dbReference>
<dbReference type="Gene3D" id="3.40.50.300">
    <property type="entry name" value="P-loop containing nucleotide triphosphate hydrolases"/>
    <property type="match status" value="2"/>
</dbReference>
<evidence type="ECO:0000256" key="9">
    <source>
        <dbReference type="ARBA" id="ARBA00023136"/>
    </source>
</evidence>
<organism evidence="11 12">
    <name type="scientific">Labrys neptuniae</name>
    <dbReference type="NCBI Taxonomy" id="376174"/>
    <lineage>
        <taxon>Bacteria</taxon>
        <taxon>Pseudomonadati</taxon>
        <taxon>Pseudomonadota</taxon>
        <taxon>Alphaproteobacteria</taxon>
        <taxon>Hyphomicrobiales</taxon>
        <taxon>Xanthobacteraceae</taxon>
        <taxon>Labrys</taxon>
    </lineage>
</organism>
<evidence type="ECO:0000256" key="8">
    <source>
        <dbReference type="ARBA" id="ARBA00022967"/>
    </source>
</evidence>
<evidence type="ECO:0000313" key="11">
    <source>
        <dbReference type="EMBL" id="MFC2248260.1"/>
    </source>
</evidence>
<protein>
    <submittedName>
        <fullName evidence="11">Sugar ABC transporter ATP-binding protein</fullName>
    </submittedName>
</protein>
<dbReference type="SUPFAM" id="SSF52540">
    <property type="entry name" value="P-loop containing nucleoside triphosphate hydrolases"/>
    <property type="match status" value="2"/>
</dbReference>
<dbReference type="RefSeq" id="WP_394308093.1">
    <property type="nucleotide sequence ID" value="NZ_JBHGPK010000001.1"/>
</dbReference>
<gene>
    <name evidence="11" type="ORF">ACETRX_01410</name>
</gene>
<dbReference type="PROSITE" id="PS50893">
    <property type="entry name" value="ABC_TRANSPORTER_2"/>
    <property type="match status" value="2"/>
</dbReference>
<name>A0ABV6Z7U5_9HYPH</name>
<keyword evidence="2" id="KW-0813">Transport</keyword>
<comment type="similarity">
    <text evidence="1">Belongs to the ABC transporter superfamily.</text>
</comment>
<keyword evidence="5" id="KW-0677">Repeat</keyword>
<dbReference type="InterPro" id="IPR050107">
    <property type="entry name" value="ABC_carbohydrate_import_ATPase"/>
</dbReference>
<dbReference type="Pfam" id="PF00005">
    <property type="entry name" value="ABC_tran"/>
    <property type="match status" value="2"/>
</dbReference>
<evidence type="ECO:0000256" key="6">
    <source>
        <dbReference type="ARBA" id="ARBA00022741"/>
    </source>
</evidence>
<dbReference type="SMART" id="SM00382">
    <property type="entry name" value="AAA"/>
    <property type="match status" value="2"/>
</dbReference>
<evidence type="ECO:0000256" key="4">
    <source>
        <dbReference type="ARBA" id="ARBA00022597"/>
    </source>
</evidence>
<accession>A0ABV6Z7U5</accession>
<evidence type="ECO:0000259" key="10">
    <source>
        <dbReference type="PROSITE" id="PS50893"/>
    </source>
</evidence>
<dbReference type="PANTHER" id="PTHR43790">
    <property type="entry name" value="CARBOHYDRATE TRANSPORT ATP-BINDING PROTEIN MG119-RELATED"/>
    <property type="match status" value="1"/>
</dbReference>
<keyword evidence="6" id="KW-0547">Nucleotide-binding</keyword>
<keyword evidence="8" id="KW-1278">Translocase</keyword>
<dbReference type="PANTHER" id="PTHR43790:SF3">
    <property type="entry name" value="D-ALLOSE IMPORT ATP-BINDING PROTEIN ALSA-RELATED"/>
    <property type="match status" value="1"/>
</dbReference>
<evidence type="ECO:0000256" key="2">
    <source>
        <dbReference type="ARBA" id="ARBA00022448"/>
    </source>
</evidence>
<dbReference type="CDD" id="cd03215">
    <property type="entry name" value="ABC_Carb_Monos_II"/>
    <property type="match status" value="1"/>
</dbReference>
<dbReference type="InterPro" id="IPR027417">
    <property type="entry name" value="P-loop_NTPase"/>
</dbReference>
<dbReference type="EMBL" id="JBHGPK010000001">
    <property type="protein sequence ID" value="MFC2248260.1"/>
    <property type="molecule type" value="Genomic_DNA"/>
</dbReference>
<evidence type="ECO:0000256" key="1">
    <source>
        <dbReference type="ARBA" id="ARBA00005417"/>
    </source>
</evidence>
<evidence type="ECO:0000313" key="12">
    <source>
        <dbReference type="Proteomes" id="UP001595190"/>
    </source>
</evidence>
<dbReference type="InterPro" id="IPR003593">
    <property type="entry name" value="AAA+_ATPase"/>
</dbReference>
<sequence>MMAPDDKQSTADAPPRLKMTDISKSFGGVAALKGVDFTLRAGEIHGLVGENGAGKSTMMKIIAGVHTEYQGSLEIDGRQVHFRSAHDSLAAGISMVHQELSIVPDLTVAENVYLGKQPLNAFGLVDWPAMVKGAREQLRNLGIDVDPRMRIGALPIGLQQLIELARVLFSGARIIILDEPTSALSPPEVQRLFEVLRKVRADGRSIVFISHFLDDILSISDAVTIFRNGRHVISHSTEGIDKNWLIEHMIGRGHEGLEESYSGLIALPARPEGAPVLATQGLSYGRAFADVTLDVRAGEVLGVYGFMGCGQLEFARALFGKLKPAQGHIELEGKARTLRNTAQAREAGIAFVPESRRSMLFHHQPLYRNISISILEKISRLWLKPGVERKTAQGHIEALHIRPPMVNALLGSLSGGNQQKVALAKWLTHMPKVLILSEPTRGMDVGAKDDVVKIVRDLRDKGLAVIVVSAEPETVLSLADRVVVMKKGRIVREFAAETISKDKLLEAA</sequence>
<dbReference type="InterPro" id="IPR003439">
    <property type="entry name" value="ABC_transporter-like_ATP-bd"/>
</dbReference>
<keyword evidence="7 11" id="KW-0067">ATP-binding</keyword>
<evidence type="ECO:0000256" key="3">
    <source>
        <dbReference type="ARBA" id="ARBA00022475"/>
    </source>
</evidence>
<dbReference type="PROSITE" id="PS00211">
    <property type="entry name" value="ABC_TRANSPORTER_1"/>
    <property type="match status" value="1"/>
</dbReference>
<keyword evidence="9" id="KW-0472">Membrane</keyword>
<evidence type="ECO:0000256" key="7">
    <source>
        <dbReference type="ARBA" id="ARBA00022840"/>
    </source>
</evidence>
<proteinExistence type="inferred from homology"/>
<keyword evidence="4" id="KW-0762">Sugar transport</keyword>
<dbReference type="CDD" id="cd03216">
    <property type="entry name" value="ABC_Carb_Monos_I"/>
    <property type="match status" value="1"/>
</dbReference>
<feature type="domain" description="ABC transporter" evidence="10">
    <location>
        <begin position="269"/>
        <end position="507"/>
    </location>
</feature>
<comment type="caution">
    <text evidence="11">The sequence shown here is derived from an EMBL/GenBank/DDBJ whole genome shotgun (WGS) entry which is preliminary data.</text>
</comment>
<dbReference type="InterPro" id="IPR017871">
    <property type="entry name" value="ABC_transporter-like_CS"/>
</dbReference>